<dbReference type="EMBL" id="JBHLVF010000005">
    <property type="protein sequence ID" value="MFC0390003.1"/>
    <property type="molecule type" value="Genomic_DNA"/>
</dbReference>
<evidence type="ECO:0000313" key="1">
    <source>
        <dbReference type="EMBL" id="MFC0390003.1"/>
    </source>
</evidence>
<name>A0ABV6J2A4_9BACL</name>
<reference evidence="1 2" key="1">
    <citation type="submission" date="2024-09" db="EMBL/GenBank/DDBJ databases">
        <authorList>
            <person name="Sun Q."/>
            <person name="Mori K."/>
        </authorList>
    </citation>
    <scope>NUCLEOTIDE SEQUENCE [LARGE SCALE GENOMIC DNA]</scope>
    <source>
        <strain evidence="1 2">CCM 4839</strain>
    </source>
</reference>
<keyword evidence="2" id="KW-1185">Reference proteome</keyword>
<organism evidence="1 2">
    <name type="scientific">Paenibacillus mendelii</name>
    <dbReference type="NCBI Taxonomy" id="206163"/>
    <lineage>
        <taxon>Bacteria</taxon>
        <taxon>Bacillati</taxon>
        <taxon>Bacillota</taxon>
        <taxon>Bacilli</taxon>
        <taxon>Bacillales</taxon>
        <taxon>Paenibacillaceae</taxon>
        <taxon>Paenibacillus</taxon>
    </lineage>
</organism>
<proteinExistence type="predicted"/>
<protein>
    <submittedName>
        <fullName evidence="1">Uncharacterized protein</fullName>
    </submittedName>
</protein>
<dbReference type="Proteomes" id="UP001589818">
    <property type="component" value="Unassembled WGS sequence"/>
</dbReference>
<accession>A0ABV6J2A4</accession>
<sequence length="53" mass="6112">MQPMDCGERFDHAQLNLSGHAIADILLRDLEKLLLWNSSFSITYEPLWKHGIS</sequence>
<comment type="caution">
    <text evidence="1">The sequence shown here is derived from an EMBL/GenBank/DDBJ whole genome shotgun (WGS) entry which is preliminary data.</text>
</comment>
<dbReference type="RefSeq" id="WP_204822151.1">
    <property type="nucleotide sequence ID" value="NZ_JANHOF010000005.1"/>
</dbReference>
<gene>
    <name evidence="1" type="ORF">ACFFJ8_01305</name>
</gene>
<evidence type="ECO:0000313" key="2">
    <source>
        <dbReference type="Proteomes" id="UP001589818"/>
    </source>
</evidence>